<gene>
    <name evidence="3" type="ORF">Q7X28_08990</name>
</gene>
<dbReference type="Gene3D" id="2.40.10.10">
    <property type="entry name" value="Trypsin-like serine proteases"/>
    <property type="match status" value="2"/>
</dbReference>
<dbReference type="GO" id="GO:0004252">
    <property type="term" value="F:serine-type endopeptidase activity"/>
    <property type="evidence" value="ECO:0007669"/>
    <property type="project" value="InterPro"/>
</dbReference>
<feature type="signal peptide" evidence="1">
    <location>
        <begin position="1"/>
        <end position="32"/>
    </location>
</feature>
<keyword evidence="1" id="KW-0732">Signal</keyword>
<accession>A0AA90SQN5</accession>
<evidence type="ECO:0000313" key="3">
    <source>
        <dbReference type="EMBL" id="MDP0398061.1"/>
    </source>
</evidence>
<reference evidence="3" key="1">
    <citation type="submission" date="2023-08" db="EMBL/GenBank/DDBJ databases">
        <title>The draft genome of Tsukamurella strandjordii strain 050030.</title>
        <authorList>
            <person name="Zhao F."/>
            <person name="Feng Y."/>
            <person name="Zong Z."/>
        </authorList>
    </citation>
    <scope>NUCLEOTIDE SEQUENCE</scope>
    <source>
        <strain evidence="3">050030</strain>
    </source>
</reference>
<evidence type="ECO:0000259" key="2">
    <source>
        <dbReference type="Pfam" id="PF00089"/>
    </source>
</evidence>
<name>A0AA90SQN5_9ACTN</name>
<dbReference type="InterPro" id="IPR043504">
    <property type="entry name" value="Peptidase_S1_PA_chymotrypsin"/>
</dbReference>
<dbReference type="Proteomes" id="UP001178281">
    <property type="component" value="Unassembled WGS sequence"/>
</dbReference>
<protein>
    <submittedName>
        <fullName evidence="3">S1 family peptidase</fullName>
    </submittedName>
</protein>
<dbReference type="RefSeq" id="WP_220657973.1">
    <property type="nucleotide sequence ID" value="NZ_BAAAII010000004.1"/>
</dbReference>
<feature type="chain" id="PRO_5041670389" evidence="1">
    <location>
        <begin position="33"/>
        <end position="239"/>
    </location>
</feature>
<evidence type="ECO:0000313" key="4">
    <source>
        <dbReference type="Proteomes" id="UP001178281"/>
    </source>
</evidence>
<dbReference type="AlphaFoldDB" id="A0AA90SQN5"/>
<dbReference type="Pfam" id="PF00089">
    <property type="entry name" value="Trypsin"/>
    <property type="match status" value="1"/>
</dbReference>
<organism evidence="3 4">
    <name type="scientific">Tsukamurella strandjordii</name>
    <dbReference type="NCBI Taxonomy" id="147577"/>
    <lineage>
        <taxon>Bacteria</taxon>
        <taxon>Bacillati</taxon>
        <taxon>Actinomycetota</taxon>
        <taxon>Actinomycetes</taxon>
        <taxon>Mycobacteriales</taxon>
        <taxon>Tsukamurellaceae</taxon>
        <taxon>Tsukamurella</taxon>
    </lineage>
</organism>
<dbReference type="InterPro" id="IPR009003">
    <property type="entry name" value="Peptidase_S1_PA"/>
</dbReference>
<comment type="caution">
    <text evidence="3">The sequence shown here is derived from an EMBL/GenBank/DDBJ whole genome shotgun (WGS) entry which is preliminary data.</text>
</comment>
<dbReference type="CDD" id="cd21112">
    <property type="entry name" value="alphaLP-like"/>
    <property type="match status" value="1"/>
</dbReference>
<feature type="domain" description="Peptidase S1" evidence="2">
    <location>
        <begin position="75"/>
        <end position="214"/>
    </location>
</feature>
<dbReference type="EMBL" id="JAUTIX010000003">
    <property type="protein sequence ID" value="MDP0398061.1"/>
    <property type="molecule type" value="Genomic_DNA"/>
</dbReference>
<dbReference type="GO" id="GO:0006508">
    <property type="term" value="P:proteolysis"/>
    <property type="evidence" value="ECO:0007669"/>
    <property type="project" value="InterPro"/>
</dbReference>
<dbReference type="SUPFAM" id="SSF50494">
    <property type="entry name" value="Trypsin-like serine proteases"/>
    <property type="match status" value="1"/>
</dbReference>
<proteinExistence type="predicted"/>
<evidence type="ECO:0000256" key="1">
    <source>
        <dbReference type="SAM" id="SignalP"/>
    </source>
</evidence>
<sequence>MSLSLARRLGVAATATIGAATSVLIAAGPVNAAPIVIGPGSEIDVVQKETAQGIEVQACTLGVMALTPDGRRVGVTAGHCGNAGQTVAVPVPGRDRTIAEVGKVEKSAAPRISADDRVVDPNEPDWATLSFKPGVPLVNRQGTVQPRTVGRAVVGDKVCRQGRTTGWQCGSVIDVAGNRILSDVRSDHGDSGGPLVRLNDGAVLGIATSSFKDGSSAGQSQYLDLGFIFGAAGGLRLAV</sequence>
<dbReference type="InterPro" id="IPR001254">
    <property type="entry name" value="Trypsin_dom"/>
</dbReference>
<keyword evidence="4" id="KW-1185">Reference proteome</keyword>